<dbReference type="AlphaFoldDB" id="A0A0E9QAR4"/>
<reference evidence="1" key="1">
    <citation type="submission" date="2014-11" db="EMBL/GenBank/DDBJ databases">
        <authorList>
            <person name="Amaro Gonzalez C."/>
        </authorList>
    </citation>
    <scope>NUCLEOTIDE SEQUENCE</scope>
</reference>
<dbReference type="EMBL" id="GBXM01095364">
    <property type="protein sequence ID" value="JAH13213.1"/>
    <property type="molecule type" value="Transcribed_RNA"/>
</dbReference>
<evidence type="ECO:0000313" key="1">
    <source>
        <dbReference type="EMBL" id="JAH13213.1"/>
    </source>
</evidence>
<protein>
    <submittedName>
        <fullName evidence="1">Uncharacterized protein</fullName>
    </submittedName>
</protein>
<accession>A0A0E9QAR4</accession>
<organism evidence="1">
    <name type="scientific">Anguilla anguilla</name>
    <name type="common">European freshwater eel</name>
    <name type="synonym">Muraena anguilla</name>
    <dbReference type="NCBI Taxonomy" id="7936"/>
    <lineage>
        <taxon>Eukaryota</taxon>
        <taxon>Metazoa</taxon>
        <taxon>Chordata</taxon>
        <taxon>Craniata</taxon>
        <taxon>Vertebrata</taxon>
        <taxon>Euteleostomi</taxon>
        <taxon>Actinopterygii</taxon>
        <taxon>Neopterygii</taxon>
        <taxon>Teleostei</taxon>
        <taxon>Anguilliformes</taxon>
        <taxon>Anguillidae</taxon>
        <taxon>Anguilla</taxon>
    </lineage>
</organism>
<sequence>MQVYCSLLEKLTCHCFCFIVVLFGTY</sequence>
<name>A0A0E9QAR4_ANGAN</name>
<reference evidence="1" key="2">
    <citation type="journal article" date="2015" name="Fish Shellfish Immunol.">
        <title>Early steps in the European eel (Anguilla anguilla)-Vibrio vulnificus interaction in the gills: Role of the RtxA13 toxin.</title>
        <authorList>
            <person name="Callol A."/>
            <person name="Pajuelo D."/>
            <person name="Ebbesson L."/>
            <person name="Teles M."/>
            <person name="MacKenzie S."/>
            <person name="Amaro C."/>
        </authorList>
    </citation>
    <scope>NUCLEOTIDE SEQUENCE</scope>
</reference>
<proteinExistence type="predicted"/>